<dbReference type="PATRIC" id="fig|1727163.4.peg.2224"/>
<dbReference type="RefSeq" id="WP_067547163.1">
    <property type="nucleotide sequence ID" value="NZ_CP012836.1"/>
</dbReference>
<dbReference type="InterPro" id="IPR007421">
    <property type="entry name" value="Schlafen_AlbA_2_dom"/>
</dbReference>
<dbReference type="AlphaFoldDB" id="A0A142EP35"/>
<feature type="domain" description="Schlafen AlbA-2" evidence="1">
    <location>
        <begin position="19"/>
        <end position="141"/>
    </location>
</feature>
<sequence>MYSEKIIQEFVNKLIKEKEGKCLDFKQKITSKSKIAKTISALANTEGGYLVIGISDQKKIIGIDPDEEAFMIESANEEYCTPKASIYMEEVKFLDKVESENPVLIEKTILLVKIEKSILEKIYCKQPNGELKAFHRVNDKTLAY</sequence>
<dbReference type="Proteomes" id="UP000073816">
    <property type="component" value="Chromosome"/>
</dbReference>
<dbReference type="EMBL" id="CP012836">
    <property type="protein sequence ID" value="AMQ56890.1"/>
    <property type="molecule type" value="Genomic_DNA"/>
</dbReference>
<evidence type="ECO:0000313" key="2">
    <source>
        <dbReference type="EMBL" id="AMQ56890.1"/>
    </source>
</evidence>
<dbReference type="Gene3D" id="3.30.950.30">
    <property type="entry name" value="Schlafen, AAA domain"/>
    <property type="match status" value="1"/>
</dbReference>
<proteinExistence type="predicted"/>
<dbReference type="Pfam" id="PF04326">
    <property type="entry name" value="SLFN_AlbA_2"/>
    <property type="match status" value="1"/>
</dbReference>
<dbReference type="InterPro" id="IPR038461">
    <property type="entry name" value="Schlafen_AlbA_2_dom_sf"/>
</dbReference>
<reference evidence="2 3" key="2">
    <citation type="journal article" date="2016" name="Genome Announc.">
        <title>Complete Genome Sequence of Algoriphagus sp. Strain M8-2, Isolated from a Brackish Lake.</title>
        <authorList>
            <person name="Muraguchi Y."/>
            <person name="Kushimoto K."/>
            <person name="Ohtsubo Y."/>
            <person name="Suzuki T."/>
            <person name="Dohra H."/>
            <person name="Kimbara K."/>
            <person name="Shintani M."/>
        </authorList>
    </citation>
    <scope>NUCLEOTIDE SEQUENCE [LARGE SCALE GENOMIC DNA]</scope>
    <source>
        <strain evidence="2 3">M8-2</strain>
    </source>
</reference>
<dbReference type="PANTHER" id="PTHR30595">
    <property type="entry name" value="GLPR-RELATED TRANSCRIPTIONAL REPRESSOR"/>
    <property type="match status" value="1"/>
</dbReference>
<dbReference type="STRING" id="1727163.AO498_10660"/>
<name>A0A142EP35_9BACT</name>
<keyword evidence="3" id="KW-1185">Reference proteome</keyword>
<protein>
    <recommendedName>
        <fullName evidence="1">Schlafen AlbA-2 domain-containing protein</fullName>
    </recommendedName>
</protein>
<reference evidence="3" key="1">
    <citation type="submission" date="2015-09" db="EMBL/GenBank/DDBJ databases">
        <title>Complete sequence of Algoriphagus sp. M8-2.</title>
        <authorList>
            <person name="Shintani M."/>
        </authorList>
    </citation>
    <scope>NUCLEOTIDE SEQUENCE [LARGE SCALE GENOMIC DNA]</scope>
    <source>
        <strain evidence="3">M8-2</strain>
    </source>
</reference>
<dbReference type="PANTHER" id="PTHR30595:SF6">
    <property type="entry name" value="SCHLAFEN ALBA-2 DOMAIN-CONTAINING PROTEIN"/>
    <property type="match status" value="1"/>
</dbReference>
<accession>A0A142EP35</accession>
<gene>
    <name evidence="2" type="ORF">AO498_10660</name>
</gene>
<evidence type="ECO:0000259" key="1">
    <source>
        <dbReference type="Pfam" id="PF04326"/>
    </source>
</evidence>
<organism evidence="2 3">
    <name type="scientific">Algoriphagus sanaruensis</name>
    <dbReference type="NCBI Taxonomy" id="1727163"/>
    <lineage>
        <taxon>Bacteria</taxon>
        <taxon>Pseudomonadati</taxon>
        <taxon>Bacteroidota</taxon>
        <taxon>Cytophagia</taxon>
        <taxon>Cytophagales</taxon>
        <taxon>Cyclobacteriaceae</taxon>
        <taxon>Algoriphagus</taxon>
    </lineage>
</organism>
<evidence type="ECO:0000313" key="3">
    <source>
        <dbReference type="Proteomes" id="UP000073816"/>
    </source>
</evidence>
<dbReference type="OrthoDB" id="9810282at2"/>
<dbReference type="KEGG" id="alm:AO498_10660"/>